<dbReference type="InterPro" id="IPR033469">
    <property type="entry name" value="CYTH-like_dom_sf"/>
</dbReference>
<dbReference type="AlphaFoldDB" id="A0A291QLR2"/>
<feature type="domain" description="CYTH" evidence="3">
    <location>
        <begin position="2"/>
        <end position="227"/>
    </location>
</feature>
<evidence type="ECO:0000256" key="2">
    <source>
        <dbReference type="SAM" id="Phobius"/>
    </source>
</evidence>
<feature type="transmembrane region" description="Helical" evidence="2">
    <location>
        <begin position="554"/>
        <end position="574"/>
    </location>
</feature>
<proteinExistence type="predicted"/>
<feature type="region of interest" description="Disordered" evidence="1">
    <location>
        <begin position="415"/>
        <end position="438"/>
    </location>
</feature>
<dbReference type="Gene3D" id="2.40.320.10">
    <property type="entry name" value="Hypothetical Protein Pfu-838710-001"/>
    <property type="match status" value="2"/>
</dbReference>
<reference evidence="4 5" key="1">
    <citation type="submission" date="2017-08" db="EMBL/GenBank/DDBJ databases">
        <title>Complete Genome Sequence of Streptomyces formicae KY5, the formicamycin producer.</title>
        <authorList>
            <person name="Holmes N.A."/>
            <person name="Devine R."/>
            <person name="Qin Z."/>
            <person name="Seipke R.F."/>
            <person name="Wilkinson B."/>
            <person name="Hutchings M.I."/>
        </authorList>
    </citation>
    <scope>NUCLEOTIDE SEQUENCE [LARGE SCALE GENOMIC DNA]</scope>
    <source>
        <strain evidence="4 5">KY5</strain>
    </source>
</reference>
<gene>
    <name evidence="4" type="ORF">KY5_7623c</name>
</gene>
<dbReference type="RefSeq" id="WP_098246556.1">
    <property type="nucleotide sequence ID" value="NZ_CP022685.1"/>
</dbReference>
<organism evidence="4 5">
    <name type="scientific">Streptomyces formicae</name>
    <dbReference type="NCBI Taxonomy" id="1616117"/>
    <lineage>
        <taxon>Bacteria</taxon>
        <taxon>Bacillati</taxon>
        <taxon>Actinomycetota</taxon>
        <taxon>Actinomycetes</taxon>
        <taxon>Kitasatosporales</taxon>
        <taxon>Streptomycetaceae</taxon>
        <taxon>Streptomyces</taxon>
    </lineage>
</organism>
<evidence type="ECO:0000313" key="5">
    <source>
        <dbReference type="Proteomes" id="UP000221011"/>
    </source>
</evidence>
<dbReference type="Proteomes" id="UP000221011">
    <property type="component" value="Chromosome"/>
</dbReference>
<evidence type="ECO:0000256" key="1">
    <source>
        <dbReference type="SAM" id="MobiDB-lite"/>
    </source>
</evidence>
<keyword evidence="5" id="KW-1185">Reference proteome</keyword>
<evidence type="ECO:0000313" key="4">
    <source>
        <dbReference type="EMBL" id="ATL32641.1"/>
    </source>
</evidence>
<keyword evidence="2" id="KW-0472">Membrane</keyword>
<dbReference type="KEGG" id="sfk:KY5_7623c"/>
<feature type="region of interest" description="Disordered" evidence="1">
    <location>
        <begin position="72"/>
        <end position="94"/>
    </location>
</feature>
<keyword evidence="2" id="KW-1133">Transmembrane helix</keyword>
<feature type="transmembrane region" description="Helical" evidence="2">
    <location>
        <begin position="610"/>
        <end position="627"/>
    </location>
</feature>
<keyword evidence="2" id="KW-0812">Transmembrane</keyword>
<dbReference type="InterPro" id="IPR023577">
    <property type="entry name" value="CYTH_domain"/>
</dbReference>
<feature type="transmembrane region" description="Helical" evidence="2">
    <location>
        <begin position="586"/>
        <end position="604"/>
    </location>
</feature>
<dbReference type="PROSITE" id="PS51707">
    <property type="entry name" value="CYTH"/>
    <property type="match status" value="1"/>
</dbReference>
<evidence type="ECO:0000259" key="3">
    <source>
        <dbReference type="PROSITE" id="PS51707"/>
    </source>
</evidence>
<dbReference type="SMART" id="SM01118">
    <property type="entry name" value="CYTH"/>
    <property type="match status" value="1"/>
</dbReference>
<dbReference type="Pfam" id="PF01928">
    <property type="entry name" value="CYTH"/>
    <property type="match status" value="2"/>
</dbReference>
<dbReference type="SUPFAM" id="SSF55154">
    <property type="entry name" value="CYTH-like phosphatases"/>
    <property type="match status" value="2"/>
</dbReference>
<dbReference type="EMBL" id="CP022685">
    <property type="protein sequence ID" value="ATL32641.1"/>
    <property type="molecule type" value="Genomic_DNA"/>
</dbReference>
<name>A0A291QLR2_9ACTN</name>
<accession>A0A291QLR2</accession>
<sequence>MAVEVEVRFEVQPDQLEQLRQDLAQRSRFGGYEVRRGRSRVQLDTYFDVQGQLAARQWSLRVREKGDSLRVTFKRPRPGEGPTEREEIENPGDGSLVDVMNQIAAILVSENIGVTVGTNIEYAVHSAGAAATLQAMGLDHQYPVETTRELWIVSGEGADIAELCLDETKYRGKEGPATPECRIELELLDRTRRADLAEMKRVVAVTYGAREVFQSKFERAVIHADMNGSVEKAELKLQFGNDHQYVALLRELEHNEQFVDGYRFQRAANRLISDMYYDTKGYDLFRRGAYIRIRREQGRRQLTFRRLKERGDPKGFMSKQEESSIREGDEIRVKWDDICQLMAARYQHVSEAPAPASFDDLPDALARMGLRPSLEVQVNRKAWLVRRSSTSHVPHLTGEDRPIVKLKLDEITYRPPGRSRTATRRECEVTGVEDEADSPQRYQTDQYLAFLLLFSSKCSEFTRGEVKKLTSAKYFEGVVDLGLREQPPWYRTRTSTVIDEPTGGTRRIPARVPSGGISWEYFRFTGSLAMLIGGLLAMSMGGDEGLLAGGSSQIPAVLLQTLGFISLCAGWRALTRHAERGRSRRNSGIAVGLSALAAIAVTLPWTGRDFTANMTGYLGLVALAWSYRKTSHQS</sequence>
<protein>
    <recommendedName>
        <fullName evidence="3">CYTH domain-containing protein</fullName>
    </recommendedName>
</protein>